<keyword evidence="1" id="KW-0812">Transmembrane</keyword>
<dbReference type="InterPro" id="IPR012902">
    <property type="entry name" value="N_methyl_site"/>
</dbReference>
<evidence type="ECO:0000313" key="2">
    <source>
        <dbReference type="EMBL" id="CAA6811359.1"/>
    </source>
</evidence>
<organism evidence="2">
    <name type="scientific">uncultured Thiotrichaceae bacterium</name>
    <dbReference type="NCBI Taxonomy" id="298394"/>
    <lineage>
        <taxon>Bacteria</taxon>
        <taxon>Pseudomonadati</taxon>
        <taxon>Pseudomonadota</taxon>
        <taxon>Gammaproteobacteria</taxon>
        <taxon>Thiotrichales</taxon>
        <taxon>Thiotrichaceae</taxon>
        <taxon>environmental samples</taxon>
    </lineage>
</organism>
<dbReference type="InterPro" id="IPR045584">
    <property type="entry name" value="Pilin-like"/>
</dbReference>
<dbReference type="SUPFAM" id="SSF54523">
    <property type="entry name" value="Pili subunits"/>
    <property type="match status" value="1"/>
</dbReference>
<dbReference type="AlphaFoldDB" id="A0A6S6SS32"/>
<sequence length="157" mass="16799">MFIKRQQQGFTLIEIMIVVAIIGIISAVAYPSYLAQVQQSRRSDAQVGLQQLAQRQEAYFSRSYSYASTLEQLGYGNVTSIDSPEGMYLHSISATSPSACDGTATASCTSFTVSAVPKAGNSQASDNDCATFTLDNVGRKSAENNDSTPAGTTEICW</sequence>
<dbReference type="GO" id="GO:0043683">
    <property type="term" value="P:type IV pilus assembly"/>
    <property type="evidence" value="ECO:0007669"/>
    <property type="project" value="InterPro"/>
</dbReference>
<keyword evidence="1" id="KW-0472">Membrane</keyword>
<reference evidence="2" key="1">
    <citation type="submission" date="2020-01" db="EMBL/GenBank/DDBJ databases">
        <authorList>
            <person name="Meier V. D."/>
            <person name="Meier V D."/>
        </authorList>
    </citation>
    <scope>NUCLEOTIDE SEQUENCE</scope>
    <source>
        <strain evidence="2">HLG_WM_MAG_08</strain>
    </source>
</reference>
<dbReference type="EMBL" id="CACVAV010000181">
    <property type="protein sequence ID" value="CAA6811359.1"/>
    <property type="molecule type" value="Genomic_DNA"/>
</dbReference>
<dbReference type="Pfam" id="PF07963">
    <property type="entry name" value="N_methyl"/>
    <property type="match status" value="1"/>
</dbReference>
<protein>
    <submittedName>
        <fullName evidence="2">Pilus assembly protein PilE</fullName>
    </submittedName>
</protein>
<dbReference type="Gene3D" id="3.30.700.10">
    <property type="entry name" value="Glycoprotein, Type 4 Pilin"/>
    <property type="match status" value="1"/>
</dbReference>
<proteinExistence type="predicted"/>
<gene>
    <name evidence="2" type="ORF">HELGO_WM37641</name>
</gene>
<dbReference type="Pfam" id="PF16732">
    <property type="entry name" value="ComP_DUS"/>
    <property type="match status" value="1"/>
</dbReference>
<evidence type="ECO:0000256" key="1">
    <source>
        <dbReference type="SAM" id="Phobius"/>
    </source>
</evidence>
<feature type="transmembrane region" description="Helical" evidence="1">
    <location>
        <begin position="12"/>
        <end position="33"/>
    </location>
</feature>
<accession>A0A6S6SS32</accession>
<dbReference type="PANTHER" id="PTHR30093:SF47">
    <property type="entry name" value="TYPE IV PILUS NON-CORE MINOR PILIN PILE"/>
    <property type="match status" value="1"/>
</dbReference>
<keyword evidence="1" id="KW-1133">Transmembrane helix</keyword>
<name>A0A6S6SS32_9GAMM</name>
<dbReference type="PANTHER" id="PTHR30093">
    <property type="entry name" value="GENERAL SECRETION PATHWAY PROTEIN G"/>
    <property type="match status" value="1"/>
</dbReference>
<dbReference type="PROSITE" id="PS00409">
    <property type="entry name" value="PROKAR_NTER_METHYL"/>
    <property type="match status" value="1"/>
</dbReference>
<dbReference type="NCBIfam" id="TIGR02532">
    <property type="entry name" value="IV_pilin_GFxxxE"/>
    <property type="match status" value="1"/>
</dbReference>
<dbReference type="InterPro" id="IPR031982">
    <property type="entry name" value="PilE-like"/>
</dbReference>